<dbReference type="AlphaFoldDB" id="A0A4Y2QNU8"/>
<comment type="caution">
    <text evidence="1">The sequence shown here is derived from an EMBL/GenBank/DDBJ whole genome shotgun (WGS) entry which is preliminary data.</text>
</comment>
<organism evidence="1 2">
    <name type="scientific">Araneus ventricosus</name>
    <name type="common">Orbweaver spider</name>
    <name type="synonym">Epeira ventricosa</name>
    <dbReference type="NCBI Taxonomy" id="182803"/>
    <lineage>
        <taxon>Eukaryota</taxon>
        <taxon>Metazoa</taxon>
        <taxon>Ecdysozoa</taxon>
        <taxon>Arthropoda</taxon>
        <taxon>Chelicerata</taxon>
        <taxon>Arachnida</taxon>
        <taxon>Araneae</taxon>
        <taxon>Araneomorphae</taxon>
        <taxon>Entelegynae</taxon>
        <taxon>Araneoidea</taxon>
        <taxon>Araneidae</taxon>
        <taxon>Araneus</taxon>
    </lineage>
</organism>
<dbReference type="Proteomes" id="UP000499080">
    <property type="component" value="Unassembled WGS sequence"/>
</dbReference>
<sequence length="79" mass="8986">MMRTTPELTPHLQTSFYTTPAGGRLAATYDLKCNRPTTRQENQWNLVWNLEACGPEVDILPLNHHAPSLFFLSDDTLPM</sequence>
<reference evidence="1 2" key="1">
    <citation type="journal article" date="2019" name="Sci. Rep.">
        <title>Orb-weaving spider Araneus ventricosus genome elucidates the spidroin gene catalogue.</title>
        <authorList>
            <person name="Kono N."/>
            <person name="Nakamura H."/>
            <person name="Ohtoshi R."/>
            <person name="Moran D.A.P."/>
            <person name="Shinohara A."/>
            <person name="Yoshida Y."/>
            <person name="Fujiwara M."/>
            <person name="Mori M."/>
            <person name="Tomita M."/>
            <person name="Arakawa K."/>
        </authorList>
    </citation>
    <scope>NUCLEOTIDE SEQUENCE [LARGE SCALE GENOMIC DNA]</scope>
</reference>
<evidence type="ECO:0000313" key="1">
    <source>
        <dbReference type="EMBL" id="GBN64983.1"/>
    </source>
</evidence>
<dbReference type="EMBL" id="BGPR01014385">
    <property type="protein sequence ID" value="GBN64983.1"/>
    <property type="molecule type" value="Genomic_DNA"/>
</dbReference>
<proteinExistence type="predicted"/>
<accession>A0A4Y2QNU8</accession>
<gene>
    <name evidence="1" type="ORF">AVEN_95360_2</name>
</gene>
<keyword evidence="2" id="KW-1185">Reference proteome</keyword>
<name>A0A4Y2QNU8_ARAVE</name>
<protein>
    <submittedName>
        <fullName evidence="1">Uncharacterized protein</fullName>
    </submittedName>
</protein>
<evidence type="ECO:0000313" key="2">
    <source>
        <dbReference type="Proteomes" id="UP000499080"/>
    </source>
</evidence>